<keyword evidence="2" id="KW-0472">Membrane</keyword>
<name>A0A5M9JEA7_MONFR</name>
<keyword evidence="4" id="KW-1185">Reference proteome</keyword>
<evidence type="ECO:0000313" key="4">
    <source>
        <dbReference type="Proteomes" id="UP000322873"/>
    </source>
</evidence>
<dbReference type="EMBL" id="VICG01000012">
    <property type="protein sequence ID" value="KAA8566693.1"/>
    <property type="molecule type" value="Genomic_DNA"/>
</dbReference>
<reference evidence="3 4" key="1">
    <citation type="submission" date="2019-06" db="EMBL/GenBank/DDBJ databases">
        <title>Genome Sequence of the Brown Rot Fungal Pathogen Monilinia fructicola.</title>
        <authorList>
            <person name="De Miccolis Angelini R.M."/>
            <person name="Landi L."/>
            <person name="Abate D."/>
            <person name="Pollastro S."/>
            <person name="Romanazzi G."/>
            <person name="Faretra F."/>
        </authorList>
    </citation>
    <scope>NUCLEOTIDE SEQUENCE [LARGE SCALE GENOMIC DNA]</scope>
    <source>
        <strain evidence="3 4">Mfrc123</strain>
    </source>
</reference>
<organism evidence="3 4">
    <name type="scientific">Monilinia fructicola</name>
    <name type="common">Brown rot fungus</name>
    <name type="synonym">Ciboria fructicola</name>
    <dbReference type="NCBI Taxonomy" id="38448"/>
    <lineage>
        <taxon>Eukaryota</taxon>
        <taxon>Fungi</taxon>
        <taxon>Dikarya</taxon>
        <taxon>Ascomycota</taxon>
        <taxon>Pezizomycotina</taxon>
        <taxon>Leotiomycetes</taxon>
        <taxon>Helotiales</taxon>
        <taxon>Sclerotiniaceae</taxon>
        <taxon>Monilinia</taxon>
    </lineage>
</organism>
<keyword evidence="2" id="KW-1133">Transmembrane helix</keyword>
<comment type="caution">
    <text evidence="3">The sequence shown here is derived from an EMBL/GenBank/DDBJ whole genome shotgun (WGS) entry which is preliminary data.</text>
</comment>
<evidence type="ECO:0000313" key="3">
    <source>
        <dbReference type="EMBL" id="KAA8566693.1"/>
    </source>
</evidence>
<evidence type="ECO:0000256" key="2">
    <source>
        <dbReference type="SAM" id="Phobius"/>
    </source>
</evidence>
<gene>
    <name evidence="3" type="ORF">EYC84_009226</name>
</gene>
<evidence type="ECO:0000256" key="1">
    <source>
        <dbReference type="SAM" id="MobiDB-lite"/>
    </source>
</evidence>
<protein>
    <submittedName>
        <fullName evidence="3">Uncharacterized protein</fullName>
    </submittedName>
</protein>
<proteinExistence type="predicted"/>
<feature type="region of interest" description="Disordered" evidence="1">
    <location>
        <begin position="82"/>
        <end position="145"/>
    </location>
</feature>
<feature type="transmembrane region" description="Helical" evidence="2">
    <location>
        <begin position="38"/>
        <end position="60"/>
    </location>
</feature>
<keyword evidence="2" id="KW-0812">Transmembrane</keyword>
<feature type="compositionally biased region" description="Basic and acidic residues" evidence="1">
    <location>
        <begin position="115"/>
        <end position="145"/>
    </location>
</feature>
<dbReference type="Proteomes" id="UP000322873">
    <property type="component" value="Unassembled WGS sequence"/>
</dbReference>
<sequence>MPPISNLATLAQMPMESIFIITSTSKDERTPEISRRRITIVASWIILLICYSIMVCVQNFRSQPTQARNGKCSEFGTGVPVLMGGGRTSSENPYGEKSNETTAATSDFDFPWAKMGDEQYERDENAEGRAKGDCKGTLIEKDPNP</sequence>
<dbReference type="AlphaFoldDB" id="A0A5M9JEA7"/>
<accession>A0A5M9JEA7</accession>